<gene>
    <name evidence="1" type="ORF">DOK76_02150</name>
</gene>
<reference evidence="1 2" key="1">
    <citation type="submission" date="2021-03" db="EMBL/GenBank/DDBJ databases">
        <title>Enterococcal diversity collection.</title>
        <authorList>
            <person name="Gilmore M.S."/>
            <person name="Schwartzman J."/>
            <person name="Van Tyne D."/>
            <person name="Martin M."/>
            <person name="Earl A.M."/>
            <person name="Manson A.L."/>
            <person name="Straub T."/>
            <person name="Salamzade R."/>
            <person name="Saavedra J."/>
            <person name="Lebreton F."/>
            <person name="Prichula J."/>
            <person name="Schaufler K."/>
            <person name="Gaca A."/>
            <person name="Sgardioli B."/>
            <person name="Wagenaar J."/>
            <person name="Strong T."/>
        </authorList>
    </citation>
    <scope>NUCLEOTIDE SEQUENCE [LARGE SCALE GENOMIC DNA]</scope>
    <source>
        <strain evidence="1 2">DIV0080</strain>
    </source>
</reference>
<dbReference type="Proteomes" id="UP000664857">
    <property type="component" value="Unassembled WGS sequence"/>
</dbReference>
<comment type="caution">
    <text evidence="1">The sequence shown here is derived from an EMBL/GenBank/DDBJ whole genome shotgun (WGS) entry which is preliminary data.</text>
</comment>
<evidence type="ECO:0000313" key="1">
    <source>
        <dbReference type="EMBL" id="MBO0475854.1"/>
    </source>
</evidence>
<organism evidence="1 2">
    <name type="scientific">Candidatus Vagococcus giribetii</name>
    <dbReference type="NCBI Taxonomy" id="2230876"/>
    <lineage>
        <taxon>Bacteria</taxon>
        <taxon>Bacillati</taxon>
        <taxon>Bacillota</taxon>
        <taxon>Bacilli</taxon>
        <taxon>Lactobacillales</taxon>
        <taxon>Enterococcaceae</taxon>
        <taxon>Vagococcus</taxon>
    </lineage>
</organism>
<dbReference type="InterPro" id="IPR038226">
    <property type="entry name" value="LMG18311-like_sf"/>
</dbReference>
<evidence type="ECO:0000313" key="2">
    <source>
        <dbReference type="Proteomes" id="UP000664857"/>
    </source>
</evidence>
<dbReference type="Gene3D" id="3.40.1720.10">
    <property type="entry name" value="Streptococcus thermophilus LMG 18311 protein like"/>
    <property type="match status" value="1"/>
</dbReference>
<protein>
    <submittedName>
        <fullName evidence="1">DUF1827 family protein</fullName>
    </submittedName>
</protein>
<name>A0ABS3HQ32_9ENTE</name>
<keyword evidence="2" id="KW-1185">Reference proteome</keyword>
<accession>A0ABS3HQ32</accession>
<proteinExistence type="predicted"/>
<dbReference type="Pfam" id="PF08860">
    <property type="entry name" value="DUF1827"/>
    <property type="match status" value="1"/>
</dbReference>
<dbReference type="InterPro" id="IPR014959">
    <property type="entry name" value="DUF1827"/>
</dbReference>
<dbReference type="EMBL" id="JAFLVX010000007">
    <property type="protein sequence ID" value="MBO0475854.1"/>
    <property type="molecule type" value="Genomic_DNA"/>
</dbReference>
<sequence length="101" mass="11306">MKLIDVTNSYARLVSKQLENTDANYVKVYSLGKTLVVHSIADTHIEVVIVNKTREVKDFEVDHVLNVILSRGIDSSDLDIIRSKGLVEISMLVPVKKKTVV</sequence>
<dbReference type="RefSeq" id="WP_206964656.1">
    <property type="nucleotide sequence ID" value="NZ_JAFLVX010000007.1"/>
</dbReference>